<organism evidence="1">
    <name type="scientific">virus sp. ctML55</name>
    <dbReference type="NCBI Taxonomy" id="2827627"/>
    <lineage>
        <taxon>Viruses</taxon>
    </lineage>
</organism>
<evidence type="ECO:0000313" key="1">
    <source>
        <dbReference type="EMBL" id="DAE30953.1"/>
    </source>
</evidence>
<protein>
    <submittedName>
        <fullName evidence="1">Uncharacterized protein</fullName>
    </submittedName>
</protein>
<accession>A0A8S5RIP0</accession>
<sequence>MMGFNLKDIVAFMTSPVVELIDKYSRNDLYKNQSSSVTNAIKILNGDIDLSKLIVKPQDNLSPEERLEAMES</sequence>
<reference evidence="1" key="1">
    <citation type="journal article" date="2021" name="Proc. Natl. Acad. Sci. U.S.A.">
        <title>A Catalog of Tens of Thousands of Viruses from Human Metagenomes Reveals Hidden Associations with Chronic Diseases.</title>
        <authorList>
            <person name="Tisza M.J."/>
            <person name="Buck C.B."/>
        </authorList>
    </citation>
    <scope>NUCLEOTIDE SEQUENCE</scope>
    <source>
        <strain evidence="1">CtML55</strain>
    </source>
</reference>
<proteinExistence type="predicted"/>
<name>A0A8S5RIP0_9VIRU</name>
<dbReference type="EMBL" id="BK059105">
    <property type="protein sequence ID" value="DAE30953.1"/>
    <property type="molecule type" value="Genomic_DNA"/>
</dbReference>